<organism evidence="2 3">
    <name type="scientific">Hyphococcus aureus</name>
    <dbReference type="NCBI Taxonomy" id="2666033"/>
    <lineage>
        <taxon>Bacteria</taxon>
        <taxon>Pseudomonadati</taxon>
        <taxon>Pseudomonadota</taxon>
        <taxon>Alphaproteobacteria</taxon>
        <taxon>Parvularculales</taxon>
        <taxon>Parvularculaceae</taxon>
        <taxon>Hyphococcus</taxon>
    </lineage>
</organism>
<sequence>MQTPDDIKRKEAVKGLINIALLEGVMLIAVVGAYLYTDNLSILIGGVIGTAIVFGPMFFRWFNEHGKSLQAKAGGGGHGE</sequence>
<name>A0ABW1KXZ2_9PROT</name>
<comment type="caution">
    <text evidence="2">The sequence shown here is derived from an EMBL/GenBank/DDBJ whole genome shotgun (WGS) entry which is preliminary data.</text>
</comment>
<gene>
    <name evidence="2" type="ORF">ACFMB1_11850</name>
</gene>
<keyword evidence="1" id="KW-1133">Transmembrane helix</keyword>
<reference evidence="2 3" key="1">
    <citation type="submission" date="2024-09" db="EMBL/GenBank/DDBJ databases">
        <authorList>
            <person name="Zhang Z.-H."/>
        </authorList>
    </citation>
    <scope>NUCLEOTIDE SEQUENCE [LARGE SCALE GENOMIC DNA]</scope>
    <source>
        <strain evidence="2 3">HHTR114</strain>
    </source>
</reference>
<keyword evidence="3" id="KW-1185">Reference proteome</keyword>
<dbReference type="Proteomes" id="UP001596116">
    <property type="component" value="Unassembled WGS sequence"/>
</dbReference>
<protein>
    <submittedName>
        <fullName evidence="2">Uncharacterized protein</fullName>
    </submittedName>
</protein>
<evidence type="ECO:0000313" key="2">
    <source>
        <dbReference type="EMBL" id="MFC6036240.1"/>
    </source>
</evidence>
<dbReference type="RefSeq" id="WP_379882529.1">
    <property type="nucleotide sequence ID" value="NZ_JBHPON010000002.1"/>
</dbReference>
<accession>A0ABW1KXZ2</accession>
<keyword evidence="1" id="KW-0472">Membrane</keyword>
<keyword evidence="1" id="KW-0812">Transmembrane</keyword>
<proteinExistence type="predicted"/>
<evidence type="ECO:0000256" key="1">
    <source>
        <dbReference type="SAM" id="Phobius"/>
    </source>
</evidence>
<evidence type="ECO:0000313" key="3">
    <source>
        <dbReference type="Proteomes" id="UP001596116"/>
    </source>
</evidence>
<dbReference type="EMBL" id="JBHPON010000002">
    <property type="protein sequence ID" value="MFC6036240.1"/>
    <property type="molecule type" value="Genomic_DNA"/>
</dbReference>
<feature type="transmembrane region" description="Helical" evidence="1">
    <location>
        <begin position="12"/>
        <end position="36"/>
    </location>
</feature>
<feature type="transmembrane region" description="Helical" evidence="1">
    <location>
        <begin position="42"/>
        <end position="62"/>
    </location>
</feature>